<dbReference type="AlphaFoldDB" id="A0A0C1MVC0"/>
<evidence type="ECO:0000313" key="1">
    <source>
        <dbReference type="EMBL" id="KID58888.1"/>
    </source>
</evidence>
<proteinExistence type="predicted"/>
<sequence>MEQLADDIDALDTKLTYGMLVIGGLSALVNPAVGAAIAAKAALPSITGLVNKHGIRPLGERLSEASVEKQIKLAQLNVQKEFSEGDVIKLVNPILARLETALRTNEQEYDPLMDEAFNGTDYSVIEKEQWKVLTVDALSHVYQDVIENKDLHEKACLGAEDIRWLSYLFKGYLKS</sequence>
<evidence type="ECO:0000313" key="2">
    <source>
        <dbReference type="Proteomes" id="UP000031327"/>
    </source>
</evidence>
<reference evidence="1 2" key="1">
    <citation type="submission" date="2014-12" db="EMBL/GenBank/DDBJ databases">
        <title>Draft Genome Sequence of Pseudoalteromonas luteoviolacea HI1.</title>
        <authorList>
            <person name="Asahina A.Y."/>
            <person name="Hadfield M.G."/>
        </authorList>
    </citation>
    <scope>NUCLEOTIDE SEQUENCE [LARGE SCALE GENOMIC DNA]</scope>
    <source>
        <strain evidence="1 2">HI1</strain>
    </source>
</reference>
<evidence type="ECO:0008006" key="3">
    <source>
        <dbReference type="Google" id="ProtNLM"/>
    </source>
</evidence>
<organism evidence="1 2">
    <name type="scientific">Pseudoalteromonas luteoviolacea</name>
    <dbReference type="NCBI Taxonomy" id="43657"/>
    <lineage>
        <taxon>Bacteria</taxon>
        <taxon>Pseudomonadati</taxon>
        <taxon>Pseudomonadota</taxon>
        <taxon>Gammaproteobacteria</taxon>
        <taxon>Alteromonadales</taxon>
        <taxon>Pseudoalteromonadaceae</taxon>
        <taxon>Pseudoalteromonas</taxon>
    </lineage>
</organism>
<dbReference type="EMBL" id="JWIC01000003">
    <property type="protein sequence ID" value="KID58888.1"/>
    <property type="molecule type" value="Genomic_DNA"/>
</dbReference>
<accession>A0A0C1MVC0</accession>
<dbReference type="Proteomes" id="UP000031327">
    <property type="component" value="Unassembled WGS sequence"/>
</dbReference>
<name>A0A0C1MVC0_9GAMM</name>
<protein>
    <recommendedName>
        <fullName evidence="3">DUF1269 domain-containing protein</fullName>
    </recommendedName>
</protein>
<gene>
    <name evidence="1" type="ORF">JF50_02905</name>
</gene>
<comment type="caution">
    <text evidence="1">The sequence shown here is derived from an EMBL/GenBank/DDBJ whole genome shotgun (WGS) entry which is preliminary data.</text>
</comment>